<evidence type="ECO:0000313" key="2">
    <source>
        <dbReference type="EMBL" id="KAJ3476976.1"/>
    </source>
</evidence>
<protein>
    <recommendedName>
        <fullName evidence="1">F-box domain-containing protein</fullName>
    </recommendedName>
</protein>
<dbReference type="InterPro" id="IPR001810">
    <property type="entry name" value="F-box_dom"/>
</dbReference>
<reference evidence="2" key="1">
    <citation type="submission" date="2022-07" db="EMBL/GenBank/DDBJ databases">
        <title>Genome Sequence of Physisporinus lineatus.</title>
        <authorList>
            <person name="Buettner E."/>
        </authorList>
    </citation>
    <scope>NUCLEOTIDE SEQUENCE</scope>
    <source>
        <strain evidence="2">VT162</strain>
    </source>
</reference>
<comment type="caution">
    <text evidence="2">The sequence shown here is derived from an EMBL/GenBank/DDBJ whole genome shotgun (WGS) entry which is preliminary data.</text>
</comment>
<gene>
    <name evidence="2" type="ORF">NLI96_g10779</name>
</gene>
<dbReference type="Pfam" id="PF12937">
    <property type="entry name" value="F-box-like"/>
    <property type="match status" value="1"/>
</dbReference>
<dbReference type="SUPFAM" id="SSF52058">
    <property type="entry name" value="L domain-like"/>
    <property type="match status" value="1"/>
</dbReference>
<sequence>MQLMTLTKWSHHICVPIETLPVELLSSIFLIYVRSFLRRETQHIPPFSSNHVGNMLPPRKDKQGSLIHALHLSQVCRHWREVAQCTPQLWTNIVFQGSINRVQHCLQFSRGLPLFVYCQQPRVFSSQPLGTMVLFQQFNRIRSLDITLPEKNSTHFQKLLTEEASLLEYLRVSWPLDSDLFRGVQTSPPTRRLPRLATLDLRVVYPSDVTPWVSSSLRTLSLDVRCIHADITEVLLAIAHLPLLEVLAYHGSNNPVAHPNPTETIADFPNLILLNLEIHESACIAFLQGISFPETTKLQITTYLSSVRAETPIARIAAQKVLPSDDFENDQTARYLAISFCDYAVEMSLWKATAKSVVVHPQASVITVLAPKSLHITFPMIQESTSMDGIVEEVCASLPLYNLQGIILQDEMRPDDPAPMQWFLSWWQALSRLRCPTIQRLWMSGRFIAGLPCAFFNSESLAQDLSAISFSGLKEVHMINCDFVLPDYENQAPHSVVEETLRSLEWRSQVLEKSPLVFQIMNSKNLLTDDVGRLRRFADVQWE</sequence>
<evidence type="ECO:0000259" key="1">
    <source>
        <dbReference type="Pfam" id="PF12937"/>
    </source>
</evidence>
<name>A0AAD5UUM6_9APHY</name>
<organism evidence="2 3">
    <name type="scientific">Meripilus lineatus</name>
    <dbReference type="NCBI Taxonomy" id="2056292"/>
    <lineage>
        <taxon>Eukaryota</taxon>
        <taxon>Fungi</taxon>
        <taxon>Dikarya</taxon>
        <taxon>Basidiomycota</taxon>
        <taxon>Agaricomycotina</taxon>
        <taxon>Agaricomycetes</taxon>
        <taxon>Polyporales</taxon>
        <taxon>Meripilaceae</taxon>
        <taxon>Meripilus</taxon>
    </lineage>
</organism>
<keyword evidence="3" id="KW-1185">Reference proteome</keyword>
<proteinExistence type="predicted"/>
<dbReference type="EMBL" id="JANAWD010000646">
    <property type="protein sequence ID" value="KAJ3476976.1"/>
    <property type="molecule type" value="Genomic_DNA"/>
</dbReference>
<dbReference type="SUPFAM" id="SSF81383">
    <property type="entry name" value="F-box domain"/>
    <property type="match status" value="1"/>
</dbReference>
<dbReference type="Proteomes" id="UP001212997">
    <property type="component" value="Unassembled WGS sequence"/>
</dbReference>
<evidence type="ECO:0000313" key="3">
    <source>
        <dbReference type="Proteomes" id="UP001212997"/>
    </source>
</evidence>
<dbReference type="Gene3D" id="1.20.1280.50">
    <property type="match status" value="1"/>
</dbReference>
<accession>A0AAD5UUM6</accession>
<dbReference type="AlphaFoldDB" id="A0AAD5UUM6"/>
<feature type="domain" description="F-box" evidence="1">
    <location>
        <begin position="17"/>
        <end position="95"/>
    </location>
</feature>
<dbReference type="InterPro" id="IPR036047">
    <property type="entry name" value="F-box-like_dom_sf"/>
</dbReference>